<sequence>MIGWWCVVGALTVVWWPVPKTRYRLASLVGSDRRGSSKGAMAGLTVVTIALAAMLEVAVVLCVAILLTLAIWLRHRSVRRRRDEREREALATALSAIAAELSIGTPPPAAFASAGQEVEAQCTIVGHRLRTAAACAALGGSVRDSVGRQRSSTDHEWRRIALAWEIAHEFGVPIKDLLEAVRSDLNARCAFAARTAAGLAGPRATATVLSLLPVLGIGLGQALGAQPIGILCGGGIGGVLLVVGVALDAVGVWWSLRIADHVVALGSSE</sequence>
<dbReference type="PANTHER" id="PTHR35007">
    <property type="entry name" value="INTEGRAL MEMBRANE PROTEIN-RELATED"/>
    <property type="match status" value="1"/>
</dbReference>
<feature type="domain" description="Type II secretion system protein GspF" evidence="7">
    <location>
        <begin position="94"/>
        <end position="217"/>
    </location>
</feature>
<accession>H0R1A1</accession>
<dbReference type="PANTHER" id="PTHR35007:SF4">
    <property type="entry name" value="CONSERVED TRANSMEMBRANE PROTEIN-RELATED"/>
    <property type="match status" value="1"/>
</dbReference>
<dbReference type="Proteomes" id="UP000035034">
    <property type="component" value="Unassembled WGS sequence"/>
</dbReference>
<dbReference type="RefSeq" id="WP_007318188.1">
    <property type="nucleotide sequence ID" value="NZ_BAEH01000067.1"/>
</dbReference>
<evidence type="ECO:0000256" key="3">
    <source>
        <dbReference type="ARBA" id="ARBA00022692"/>
    </source>
</evidence>
<organism evidence="8 9">
    <name type="scientific">Gordonia effusa NBRC 100432</name>
    <dbReference type="NCBI Taxonomy" id="1077974"/>
    <lineage>
        <taxon>Bacteria</taxon>
        <taxon>Bacillati</taxon>
        <taxon>Actinomycetota</taxon>
        <taxon>Actinomycetes</taxon>
        <taxon>Mycobacteriales</taxon>
        <taxon>Gordoniaceae</taxon>
        <taxon>Gordonia</taxon>
    </lineage>
</organism>
<protein>
    <recommendedName>
        <fullName evidence="7">Type II secretion system protein GspF domain-containing protein</fullName>
    </recommendedName>
</protein>
<dbReference type="STRING" id="1077974.GOEFS_067_00080"/>
<comment type="caution">
    <text evidence="8">The sequence shown here is derived from an EMBL/GenBank/DDBJ whole genome shotgun (WGS) entry which is preliminary data.</text>
</comment>
<evidence type="ECO:0000256" key="1">
    <source>
        <dbReference type="ARBA" id="ARBA00004651"/>
    </source>
</evidence>
<comment type="subcellular location">
    <subcellularLocation>
        <location evidence="1">Cell membrane</location>
        <topology evidence="1">Multi-pass membrane protein</topology>
    </subcellularLocation>
</comment>
<keyword evidence="2" id="KW-1003">Cell membrane</keyword>
<evidence type="ECO:0000313" key="8">
    <source>
        <dbReference type="EMBL" id="GAB18852.1"/>
    </source>
</evidence>
<dbReference type="GO" id="GO:0005886">
    <property type="term" value="C:plasma membrane"/>
    <property type="evidence" value="ECO:0007669"/>
    <property type="project" value="UniProtKB-SubCell"/>
</dbReference>
<reference evidence="8 9" key="1">
    <citation type="submission" date="2011-12" db="EMBL/GenBank/DDBJ databases">
        <title>Whole genome shotgun sequence of Gordonia effusa NBRC 100432.</title>
        <authorList>
            <person name="Yoshida I."/>
            <person name="Takarada H."/>
            <person name="Hosoyama A."/>
            <person name="Tsuchikane K."/>
            <person name="Katsumata H."/>
            <person name="Yamazaki S."/>
            <person name="Fujita N."/>
        </authorList>
    </citation>
    <scope>NUCLEOTIDE SEQUENCE [LARGE SCALE GENOMIC DNA]</scope>
    <source>
        <strain evidence="8 9">NBRC 100432</strain>
    </source>
</reference>
<keyword evidence="4 6" id="KW-1133">Transmembrane helix</keyword>
<evidence type="ECO:0000256" key="2">
    <source>
        <dbReference type="ARBA" id="ARBA00022475"/>
    </source>
</evidence>
<name>H0R1A1_9ACTN</name>
<dbReference type="eggNOG" id="COG4965">
    <property type="taxonomic scope" value="Bacteria"/>
</dbReference>
<dbReference type="InterPro" id="IPR018076">
    <property type="entry name" value="T2SS_GspF_dom"/>
</dbReference>
<feature type="transmembrane region" description="Helical" evidence="6">
    <location>
        <begin position="204"/>
        <end position="222"/>
    </location>
</feature>
<evidence type="ECO:0000256" key="5">
    <source>
        <dbReference type="ARBA" id="ARBA00023136"/>
    </source>
</evidence>
<keyword evidence="9" id="KW-1185">Reference proteome</keyword>
<dbReference type="Pfam" id="PF00482">
    <property type="entry name" value="T2SSF"/>
    <property type="match status" value="1"/>
</dbReference>
<gene>
    <name evidence="8" type="ORF">GOEFS_067_00080</name>
</gene>
<dbReference type="OrthoDB" id="3712305at2"/>
<dbReference type="AlphaFoldDB" id="H0R1A1"/>
<evidence type="ECO:0000313" key="9">
    <source>
        <dbReference type="Proteomes" id="UP000035034"/>
    </source>
</evidence>
<evidence type="ECO:0000256" key="6">
    <source>
        <dbReference type="SAM" id="Phobius"/>
    </source>
</evidence>
<keyword evidence="3 6" id="KW-0812">Transmembrane</keyword>
<evidence type="ECO:0000259" key="7">
    <source>
        <dbReference type="Pfam" id="PF00482"/>
    </source>
</evidence>
<evidence type="ECO:0000256" key="4">
    <source>
        <dbReference type="ARBA" id="ARBA00022989"/>
    </source>
</evidence>
<feature type="transmembrane region" description="Helical" evidence="6">
    <location>
        <begin position="228"/>
        <end position="247"/>
    </location>
</feature>
<proteinExistence type="predicted"/>
<keyword evidence="5 6" id="KW-0472">Membrane</keyword>
<dbReference type="EMBL" id="BAEH01000067">
    <property type="protein sequence ID" value="GAB18852.1"/>
    <property type="molecule type" value="Genomic_DNA"/>
</dbReference>
<feature type="transmembrane region" description="Helical" evidence="6">
    <location>
        <begin position="44"/>
        <end position="73"/>
    </location>
</feature>